<dbReference type="SUPFAM" id="SSF48452">
    <property type="entry name" value="TPR-like"/>
    <property type="match status" value="1"/>
</dbReference>
<dbReference type="KEGG" id="pfy:PFICI_03105"/>
<feature type="compositionally biased region" description="Basic and acidic residues" evidence="10">
    <location>
        <begin position="576"/>
        <end position="592"/>
    </location>
</feature>
<dbReference type="GeneID" id="19268118"/>
<evidence type="ECO:0000256" key="5">
    <source>
        <dbReference type="ARBA" id="ARBA00023187"/>
    </source>
</evidence>
<dbReference type="HOGENOM" id="CLU_003925_2_0_1"/>
<feature type="domain" description="RRM" evidence="11">
    <location>
        <begin position="869"/>
        <end position="943"/>
    </location>
</feature>
<evidence type="ECO:0000256" key="7">
    <source>
        <dbReference type="ARBA" id="ARBA00093374"/>
    </source>
</evidence>
<dbReference type="OMA" id="LWARYIL"/>
<reference evidence="13" key="1">
    <citation type="journal article" date="2015" name="BMC Genomics">
        <title>Genomic and transcriptomic analysis of the endophytic fungus Pestalotiopsis fici reveals its lifestyle and high potential for synthesis of natural products.</title>
        <authorList>
            <person name="Wang X."/>
            <person name="Zhang X."/>
            <person name="Liu L."/>
            <person name="Xiang M."/>
            <person name="Wang W."/>
            <person name="Sun X."/>
            <person name="Che Y."/>
            <person name="Guo L."/>
            <person name="Liu G."/>
            <person name="Guo L."/>
            <person name="Wang C."/>
            <person name="Yin W.B."/>
            <person name="Stadler M."/>
            <person name="Zhang X."/>
            <person name="Liu X."/>
        </authorList>
    </citation>
    <scope>NUCLEOTIDE SEQUENCE [LARGE SCALE GENOMIC DNA]</scope>
    <source>
        <strain evidence="13">W106-1 / CGMCC3.15140</strain>
    </source>
</reference>
<organism evidence="12 13">
    <name type="scientific">Pestalotiopsis fici (strain W106-1 / CGMCC3.15140)</name>
    <dbReference type="NCBI Taxonomy" id="1229662"/>
    <lineage>
        <taxon>Eukaryota</taxon>
        <taxon>Fungi</taxon>
        <taxon>Dikarya</taxon>
        <taxon>Ascomycota</taxon>
        <taxon>Pezizomycotina</taxon>
        <taxon>Sordariomycetes</taxon>
        <taxon>Xylariomycetidae</taxon>
        <taxon>Amphisphaeriales</taxon>
        <taxon>Sporocadaceae</taxon>
        <taxon>Pestalotiopsis</taxon>
    </lineage>
</organism>
<keyword evidence="13" id="KW-1185">Reference proteome</keyword>
<dbReference type="RefSeq" id="XP_007829877.1">
    <property type="nucleotide sequence ID" value="XM_007831686.1"/>
</dbReference>
<dbReference type="PROSITE" id="PS50102">
    <property type="entry name" value="RRM"/>
    <property type="match status" value="4"/>
</dbReference>
<dbReference type="SMART" id="SM00386">
    <property type="entry name" value="HAT"/>
    <property type="match status" value="4"/>
</dbReference>
<dbReference type="InterPro" id="IPR003107">
    <property type="entry name" value="HAT"/>
</dbReference>
<dbReference type="GO" id="GO:0008380">
    <property type="term" value="P:RNA splicing"/>
    <property type="evidence" value="ECO:0007669"/>
    <property type="project" value="UniProtKB-KW"/>
</dbReference>
<dbReference type="GO" id="GO:0005688">
    <property type="term" value="C:U6 snRNP"/>
    <property type="evidence" value="ECO:0007669"/>
    <property type="project" value="UniProtKB-ARBA"/>
</dbReference>
<dbReference type="SUPFAM" id="SSF54928">
    <property type="entry name" value="RNA-binding domain, RBD"/>
    <property type="match status" value="3"/>
</dbReference>
<dbReference type="InterPro" id="IPR000504">
    <property type="entry name" value="RRM_dom"/>
</dbReference>
<evidence type="ECO:0000256" key="3">
    <source>
        <dbReference type="ARBA" id="ARBA00022737"/>
    </source>
</evidence>
<comment type="function">
    <text evidence="7">Functions as a recycling factor of the spliceosome, a machinery that forms on each precursor-messenger RNA (pre-mRNA) and catalyzes the removal of introns. Chaperones the re-annealing of U4 and U6 snRNAs (small nuclear RNAs) released from previous rounds of splicing, an initial step in reforming the U4/U6-U5 tri-snRNP (small nuclear ribonucleoprotein) that can reassemble into another spliceosome complex; this step involves binding U6 and facilitating the unwinding of the U6 internal stem loop, followed by base-pairing of U6 to U4.</text>
</comment>
<keyword evidence="5" id="KW-0508">mRNA splicing</keyword>
<evidence type="ECO:0000256" key="6">
    <source>
        <dbReference type="ARBA" id="ARBA00023242"/>
    </source>
</evidence>
<evidence type="ECO:0000313" key="13">
    <source>
        <dbReference type="Proteomes" id="UP000030651"/>
    </source>
</evidence>
<evidence type="ECO:0000313" key="12">
    <source>
        <dbReference type="EMBL" id="ETS85080.1"/>
    </source>
</evidence>
<dbReference type="GO" id="GO:0003723">
    <property type="term" value="F:RNA binding"/>
    <property type="evidence" value="ECO:0007669"/>
    <property type="project" value="UniProtKB-UniRule"/>
</dbReference>
<dbReference type="STRING" id="1229662.W3XGB7"/>
<feature type="domain" description="RRM" evidence="11">
    <location>
        <begin position="669"/>
        <end position="746"/>
    </location>
</feature>
<gene>
    <name evidence="12" type="ORF">PFICI_03105</name>
</gene>
<dbReference type="Gene3D" id="3.30.70.330">
    <property type="match status" value="4"/>
</dbReference>
<feature type="domain" description="RRM" evidence="11">
    <location>
        <begin position="595"/>
        <end position="668"/>
    </location>
</feature>
<dbReference type="CDD" id="cd00590">
    <property type="entry name" value="RRM_SF"/>
    <property type="match status" value="1"/>
</dbReference>
<dbReference type="FunFam" id="3.30.70.330:FF:000365">
    <property type="entry name" value="U4/U6 snRNA-associated-splicing factor PRP24"/>
    <property type="match status" value="1"/>
</dbReference>
<dbReference type="InterPro" id="IPR031766">
    <property type="entry name" value="RRM_occluded"/>
</dbReference>
<name>W3XGB7_PESFW</name>
<evidence type="ECO:0000256" key="4">
    <source>
        <dbReference type="ARBA" id="ARBA00022884"/>
    </source>
</evidence>
<dbReference type="InterPro" id="IPR012677">
    <property type="entry name" value="Nucleotide-bd_a/b_plait_sf"/>
</dbReference>
<dbReference type="Pfam" id="PF16842">
    <property type="entry name" value="RRM_occluded"/>
    <property type="match status" value="1"/>
</dbReference>
<dbReference type="SMART" id="SM00360">
    <property type="entry name" value="RRM"/>
    <property type="match status" value="4"/>
</dbReference>
<dbReference type="AlphaFoldDB" id="W3XGB7"/>
<evidence type="ECO:0000256" key="2">
    <source>
        <dbReference type="ARBA" id="ARBA00022664"/>
    </source>
</evidence>
<dbReference type="CDD" id="cd12299">
    <property type="entry name" value="RRM4_Prp24"/>
    <property type="match status" value="1"/>
</dbReference>
<feature type="region of interest" description="Disordered" evidence="10">
    <location>
        <begin position="454"/>
        <end position="473"/>
    </location>
</feature>
<keyword evidence="2" id="KW-0507">mRNA processing</keyword>
<comment type="subcellular location">
    <subcellularLocation>
        <location evidence="1">Nucleus</location>
    </subcellularLocation>
</comment>
<keyword evidence="6" id="KW-0539">Nucleus</keyword>
<dbReference type="InterPro" id="IPR035979">
    <property type="entry name" value="RBD_domain_sf"/>
</dbReference>
<proteinExistence type="predicted"/>
<dbReference type="OrthoDB" id="360390at2759"/>
<dbReference type="Proteomes" id="UP000030651">
    <property type="component" value="Unassembled WGS sequence"/>
</dbReference>
<evidence type="ECO:0000256" key="8">
    <source>
        <dbReference type="ARBA" id="ARBA00093627"/>
    </source>
</evidence>
<dbReference type="CDD" id="cd12296">
    <property type="entry name" value="RRM1_Prp24"/>
    <property type="match status" value="1"/>
</dbReference>
<feature type="compositionally biased region" description="Basic and acidic residues" evidence="10">
    <location>
        <begin position="998"/>
        <end position="1012"/>
    </location>
</feature>
<dbReference type="PANTHER" id="PTHR24012">
    <property type="entry name" value="RNA BINDING PROTEIN"/>
    <property type="match status" value="1"/>
</dbReference>
<evidence type="ECO:0000256" key="1">
    <source>
        <dbReference type="ARBA" id="ARBA00004123"/>
    </source>
</evidence>
<dbReference type="InParanoid" id="W3XGB7"/>
<dbReference type="eggNOG" id="KOG0128">
    <property type="taxonomic scope" value="Eukaryota"/>
</dbReference>
<keyword evidence="4 9" id="KW-0694">RNA-binding</keyword>
<feature type="compositionally biased region" description="Low complexity" evidence="10">
    <location>
        <begin position="984"/>
        <end position="996"/>
    </location>
</feature>
<dbReference type="GO" id="GO:0006397">
    <property type="term" value="P:mRNA processing"/>
    <property type="evidence" value="ECO:0007669"/>
    <property type="project" value="UniProtKB-KW"/>
</dbReference>
<feature type="domain" description="RRM" evidence="11">
    <location>
        <begin position="760"/>
        <end position="837"/>
    </location>
</feature>
<feature type="region of interest" description="Disordered" evidence="10">
    <location>
        <begin position="841"/>
        <end position="860"/>
    </location>
</feature>
<dbReference type="InterPro" id="IPR034397">
    <property type="entry name" value="Prp24_RRM1"/>
</dbReference>
<protein>
    <recommendedName>
        <fullName evidence="8">U4/U6 snRNA-associated-splicing factor PRP24</fullName>
    </recommendedName>
</protein>
<dbReference type="Gene3D" id="1.25.40.10">
    <property type="entry name" value="Tetratricopeptide repeat domain"/>
    <property type="match status" value="1"/>
</dbReference>
<sequence>MATPVGEDNWLAYVEEETKRATNLEGRVKVYELFQEAIRAEPWSLKIWLAYCEYYWSLFIDCQTREAGWPEEEQQMGRELFSFSNALSLWSDGYQAVKYRMNDSHEFWNRWASIEMEQLARTRTANGVKRISHLFRDRLSIPHATWDNTSQMFSSFLSEYNNSAYESEMKDITAVAQPAKEAWAARERRELELNRLARSGDEQGYKAAMKEYLDWETIETTIKNPPPQDMNLSVQLALALYGRALTGVFAFDDDIWLNFLVLLSTLRDSVNTPHNQDHPLPDTLDILRRATSHCPGSGSLWSRYILSAEEVGWGFHNVESIKHAATSNAAALDKNGMPGVIDMYAAWCGYLKRNALAPHASEDAADVAEFGLVSAIEDVGIWGRRLYKEEYQGDPNYRLERILILFLTEKRGDIEGARARWKTMADKPLHGNSYDFWLNYYLWEMRMYASQPRMRSPTPATPANGIKPTNRPNMGTEVLLRAMQQKNLDWPERIMEVCHQHCNDYEQSQTLRRALDMIHRTRRRVERRREQERAAAESAYAAQAQAIQLATPGDEDGPSSKRKRDASVEASTNKRSKTEEATADEQSLKRDRENTSVMVRNLPIDVTITAIRKYFKEYGSVVNVMTKKGVDSAAALVEFESTDDMRSALLRDKKYFGSNQISVTPGTGLTIYVTNYPPTADEDYIRNLFKGCGEVFSIRFPSLKYNTHRRFCYVSFEDAEAAAKATALDGKVLDRQYKLVSKYSNPGGKKKREGAVAEGRELRVKNIAHKTTEDDLRAMFEKHGAVSSVKIIKDIKGQSRGTAFIVMEAKEQAESAAAALNKAQLASNIIDVEISKDTNFKPTASTKATSPDGDVEMTNGPTKSEIQARSMAILGLPDTVNDARVRALVEELCGGIVKIVLRPDRGGAIVEFKDASTVGKAMLALNGHEIAANQKIQTGTIDELFKEGKAQVKTSNLMPQVAIRRPAPAAGQKPKPRPGFVGAPNPNTSSTSKPTTDASDKKATPRTNEDFKALFLGNKQS</sequence>
<feature type="region of interest" description="Disordered" evidence="10">
    <location>
        <begin position="549"/>
        <end position="592"/>
    </location>
</feature>
<dbReference type="EMBL" id="KI912110">
    <property type="protein sequence ID" value="ETS85080.1"/>
    <property type="molecule type" value="Genomic_DNA"/>
</dbReference>
<accession>W3XGB7</accession>
<keyword evidence="3" id="KW-0677">Repeat</keyword>
<dbReference type="Pfam" id="PF00076">
    <property type="entry name" value="RRM_1"/>
    <property type="match status" value="3"/>
</dbReference>
<dbReference type="InterPro" id="IPR011990">
    <property type="entry name" value="TPR-like_helical_dom_sf"/>
</dbReference>
<evidence type="ECO:0000256" key="9">
    <source>
        <dbReference type="PROSITE-ProRule" id="PRU00176"/>
    </source>
</evidence>
<feature type="region of interest" description="Disordered" evidence="10">
    <location>
        <begin position="523"/>
        <end position="542"/>
    </location>
</feature>
<feature type="region of interest" description="Disordered" evidence="10">
    <location>
        <begin position="967"/>
        <end position="1021"/>
    </location>
</feature>
<evidence type="ECO:0000259" key="11">
    <source>
        <dbReference type="PROSITE" id="PS50102"/>
    </source>
</evidence>
<evidence type="ECO:0000256" key="10">
    <source>
        <dbReference type="SAM" id="MobiDB-lite"/>
    </source>
</evidence>